<keyword evidence="6" id="KW-1185">Reference proteome</keyword>
<comment type="pathway">
    <text evidence="4">Quinol/quinone metabolism; menaquinone biosynthesis; menaquinol from 1,4-dihydroxy-2-naphthoate: step 2/2.</text>
</comment>
<dbReference type="EMBL" id="AFTL01000002">
    <property type="protein sequence ID" value="EGS39577.1"/>
    <property type="molecule type" value="Genomic_DNA"/>
</dbReference>
<reference evidence="5 6" key="1">
    <citation type="submission" date="2011-05" db="EMBL/GenBank/DDBJ databases">
        <authorList>
            <person name="Durkin A.S."/>
            <person name="Kim M."/>
            <person name="Radune D."/>
            <person name="Hostetler J."/>
            <person name="Torralba M."/>
            <person name="Gillis M."/>
            <person name="Methe B."/>
            <person name="Sutton G."/>
            <person name="Nelson K.E."/>
        </authorList>
    </citation>
    <scope>NUCLEOTIDE SEQUENCE [LARGE SCALE GENOMIC DNA]</scope>
    <source>
        <strain evidence="5 6">F0423</strain>
    </source>
</reference>
<evidence type="ECO:0000313" key="5">
    <source>
        <dbReference type="EMBL" id="EGS39577.1"/>
    </source>
</evidence>
<name>A0ABN0D818_9LACO</name>
<comment type="caution">
    <text evidence="4">Lacks conserved residue(s) required for the propagation of feature annotation.</text>
</comment>
<gene>
    <name evidence="5" type="primary">ubiE</name>
    <name evidence="4" type="synonym">menG</name>
    <name evidence="5" type="ORF">HMPREF9102_0623</name>
</gene>
<feature type="binding site" evidence="4">
    <location>
        <position position="82"/>
    </location>
    <ligand>
        <name>S-adenosyl-L-methionine</name>
        <dbReference type="ChEBI" id="CHEBI:59789"/>
    </ligand>
</feature>
<dbReference type="RefSeq" id="WP_003714936.1">
    <property type="nucleotide sequence ID" value="NZ_AFTL01000002.1"/>
</dbReference>
<comment type="similarity">
    <text evidence="4">Belongs to the class I-like SAM-binding methyltransferase superfamily. MenG/UbiE family.</text>
</comment>
<keyword evidence="2 4" id="KW-0808">Transferase</keyword>
<dbReference type="PROSITE" id="PS51608">
    <property type="entry name" value="SAM_MT_UBIE"/>
    <property type="match status" value="1"/>
</dbReference>
<dbReference type="Gene3D" id="3.40.50.150">
    <property type="entry name" value="Vaccinia Virus protein VP39"/>
    <property type="match status" value="1"/>
</dbReference>
<comment type="catalytic activity">
    <reaction evidence="4">
        <text>a 2-demethylmenaquinol + S-adenosyl-L-methionine = a menaquinol + S-adenosyl-L-homocysteine + H(+)</text>
        <dbReference type="Rhea" id="RHEA:42640"/>
        <dbReference type="Rhea" id="RHEA-COMP:9539"/>
        <dbReference type="Rhea" id="RHEA-COMP:9563"/>
        <dbReference type="ChEBI" id="CHEBI:15378"/>
        <dbReference type="ChEBI" id="CHEBI:18151"/>
        <dbReference type="ChEBI" id="CHEBI:55437"/>
        <dbReference type="ChEBI" id="CHEBI:57856"/>
        <dbReference type="ChEBI" id="CHEBI:59789"/>
        <dbReference type="EC" id="2.1.1.163"/>
    </reaction>
</comment>
<organism evidence="5 6">
    <name type="scientific">Limosilactobacillus oris F0423</name>
    <dbReference type="NCBI Taxonomy" id="944562"/>
    <lineage>
        <taxon>Bacteria</taxon>
        <taxon>Bacillati</taxon>
        <taxon>Bacillota</taxon>
        <taxon>Bacilli</taxon>
        <taxon>Lactobacillales</taxon>
        <taxon>Lactobacillaceae</taxon>
        <taxon>Limosilactobacillus</taxon>
    </lineage>
</organism>
<evidence type="ECO:0000256" key="4">
    <source>
        <dbReference type="HAMAP-Rule" id="MF_01813"/>
    </source>
</evidence>
<comment type="caution">
    <text evidence="5">The sequence shown here is derived from an EMBL/GenBank/DDBJ whole genome shotgun (WGS) entry which is preliminary data.</text>
</comment>
<accession>A0ABN0D818</accession>
<evidence type="ECO:0000256" key="3">
    <source>
        <dbReference type="ARBA" id="ARBA00022691"/>
    </source>
</evidence>
<dbReference type="CDD" id="cd02440">
    <property type="entry name" value="AdoMet_MTases"/>
    <property type="match status" value="1"/>
</dbReference>
<dbReference type="HAMAP" id="MF_01813">
    <property type="entry name" value="MenG_UbiE_methyltr"/>
    <property type="match status" value="1"/>
</dbReference>
<dbReference type="PANTHER" id="PTHR43591:SF24">
    <property type="entry name" value="2-METHOXY-6-POLYPRENYL-1,4-BENZOQUINOL METHYLASE, MITOCHONDRIAL"/>
    <property type="match status" value="1"/>
</dbReference>
<sequence>MTLTNHHSENEVNEMFSRVAGKYDLLNNVISLGTQKSWRAKLFDQLTLNAGMDCLDLCCGTGDLTIALARQVGPSGRTIGLDFNQDMLAHAEAKVRKAGLGKDIELIQADAMALPFPTGAFDVVTIGFGLRNVPDANQVLAEAYRVLKPGGQFACLEMSQPTNPVVKAGWRAYFHVFPHLAQLFGGKAADYQYLQTTAQQFVSADQLLQMMQASGFHSCHYTKLNWGAGALHIGKK</sequence>
<proteinExistence type="inferred from homology"/>
<dbReference type="GO" id="GO:0032259">
    <property type="term" value="P:methylation"/>
    <property type="evidence" value="ECO:0007669"/>
    <property type="project" value="UniProtKB-KW"/>
</dbReference>
<evidence type="ECO:0000256" key="1">
    <source>
        <dbReference type="ARBA" id="ARBA00022603"/>
    </source>
</evidence>
<feature type="binding site" evidence="4">
    <location>
        <begin position="110"/>
        <end position="111"/>
    </location>
    <ligand>
        <name>S-adenosyl-L-methionine</name>
        <dbReference type="ChEBI" id="CHEBI:59789"/>
    </ligand>
</feature>
<dbReference type="NCBIfam" id="TIGR01934">
    <property type="entry name" value="MenG_MenH_UbiE"/>
    <property type="match status" value="1"/>
</dbReference>
<dbReference type="PROSITE" id="PS01183">
    <property type="entry name" value="UBIE_1"/>
    <property type="match status" value="1"/>
</dbReference>
<dbReference type="PANTHER" id="PTHR43591">
    <property type="entry name" value="METHYLTRANSFERASE"/>
    <property type="match status" value="1"/>
</dbReference>
<protein>
    <recommendedName>
        <fullName evidence="4">Demethylmenaquinone methyltransferase</fullName>
        <ecNumber evidence="4">2.1.1.163</ecNumber>
    </recommendedName>
</protein>
<dbReference type="InterPro" id="IPR029063">
    <property type="entry name" value="SAM-dependent_MTases_sf"/>
</dbReference>
<dbReference type="InterPro" id="IPR004033">
    <property type="entry name" value="UbiE/COQ5_MeTrFase"/>
</dbReference>
<dbReference type="EC" id="2.1.1.163" evidence="4"/>
<dbReference type="PROSITE" id="PS01184">
    <property type="entry name" value="UBIE_2"/>
    <property type="match status" value="1"/>
</dbReference>
<keyword evidence="5" id="KW-0830">Ubiquinone</keyword>
<comment type="function">
    <text evidence="4">Methyltransferase required for the conversion of demethylmenaquinol (DMKH2) to menaquinol (MKH2).</text>
</comment>
<evidence type="ECO:0000256" key="2">
    <source>
        <dbReference type="ARBA" id="ARBA00022679"/>
    </source>
</evidence>
<feature type="binding site" evidence="4">
    <location>
        <position position="61"/>
    </location>
    <ligand>
        <name>S-adenosyl-L-methionine</name>
        <dbReference type="ChEBI" id="CHEBI:59789"/>
    </ligand>
</feature>
<dbReference type="SUPFAM" id="SSF53335">
    <property type="entry name" value="S-adenosyl-L-methionine-dependent methyltransferases"/>
    <property type="match status" value="1"/>
</dbReference>
<dbReference type="Proteomes" id="UP000006035">
    <property type="component" value="Unassembled WGS sequence"/>
</dbReference>
<keyword evidence="4" id="KW-0474">Menaquinone biosynthesis</keyword>
<dbReference type="Pfam" id="PF01209">
    <property type="entry name" value="Ubie_methyltran"/>
    <property type="match status" value="1"/>
</dbReference>
<dbReference type="GO" id="GO:0008168">
    <property type="term" value="F:methyltransferase activity"/>
    <property type="evidence" value="ECO:0007669"/>
    <property type="project" value="UniProtKB-KW"/>
</dbReference>
<dbReference type="InterPro" id="IPR023576">
    <property type="entry name" value="UbiE/COQ5_MeTrFase_CS"/>
</dbReference>
<evidence type="ECO:0000313" key="6">
    <source>
        <dbReference type="Proteomes" id="UP000006035"/>
    </source>
</evidence>
<keyword evidence="3 4" id="KW-0949">S-adenosyl-L-methionine</keyword>
<dbReference type="NCBIfam" id="NF001244">
    <property type="entry name" value="PRK00216.1-5"/>
    <property type="match status" value="1"/>
</dbReference>
<keyword evidence="1 4" id="KW-0489">Methyltransferase</keyword>